<dbReference type="PANTHER" id="PTHR30135">
    <property type="entry name" value="UNCHARACTERIZED PROTEIN YVCK-RELATED"/>
    <property type="match status" value="1"/>
</dbReference>
<dbReference type="Proteomes" id="UP000188324">
    <property type="component" value="Chromosome"/>
</dbReference>
<sequence>MMASRLPRVVALGGGHGLAASLTALRRITDRLTAVVTVADDGGSSGRLRREFGCLPPGDLRMALAALCSDDHEGRTWADVLQARFRGDGPLAGHAIGNLLIAGLWQHFDDEVEGLDMVGSLLRTRGRVLPMSSVPLEIEADVLGLDPLEPDEVCTLSGQATVATSRATVQAVRLVPERPPARPEAVSAIREADSIVLGPGSWFTSVIPHLLVPDLAAAILGTRAQRVLVLNIAPAEETDGFTPSRHIELLAEHAPGLRLDVVIADERFAASDPHLEKFVTSLGGRVVTADVAARDGSPTHDPNRLAAVLSEVIAR</sequence>
<comment type="function">
    <text evidence="2">Required for morphogenesis under gluconeogenic growth conditions.</text>
</comment>
<dbReference type="NCBIfam" id="TIGR01826">
    <property type="entry name" value="CofD_related"/>
    <property type="match status" value="1"/>
</dbReference>
<dbReference type="CDD" id="cd07187">
    <property type="entry name" value="YvcK_like"/>
    <property type="match status" value="1"/>
</dbReference>
<dbReference type="GO" id="GO:0005737">
    <property type="term" value="C:cytoplasm"/>
    <property type="evidence" value="ECO:0007669"/>
    <property type="project" value="UniProtKB-SubCell"/>
</dbReference>
<gene>
    <name evidence="3" type="ORF">RPIT_04200</name>
</gene>
<organism evidence="3 4">
    <name type="scientific">Tessaracoccus flavus</name>
    <dbReference type="NCBI Taxonomy" id="1610493"/>
    <lineage>
        <taxon>Bacteria</taxon>
        <taxon>Bacillati</taxon>
        <taxon>Actinomycetota</taxon>
        <taxon>Actinomycetes</taxon>
        <taxon>Propionibacteriales</taxon>
        <taxon>Propionibacteriaceae</taxon>
        <taxon>Tessaracoccus</taxon>
    </lineage>
</organism>
<dbReference type="GO" id="GO:0043743">
    <property type="term" value="F:LPPG:FO 2-phospho-L-lactate transferase activity"/>
    <property type="evidence" value="ECO:0007669"/>
    <property type="project" value="InterPro"/>
</dbReference>
<dbReference type="STRING" id="1610493.RPIT_04200"/>
<dbReference type="Gene3D" id="3.40.50.10680">
    <property type="entry name" value="CofD-like domains"/>
    <property type="match status" value="1"/>
</dbReference>
<reference evidence="3 4" key="1">
    <citation type="journal article" date="2016" name="Int. J. Syst. Evol. Microbiol.">
        <title>Tessaracoccus flavus sp. nov., isolated from the drainage system of a lindane-producing factory.</title>
        <authorList>
            <person name="Kumari R."/>
            <person name="Singh P."/>
            <person name="Schumann P."/>
            <person name="Lal R."/>
        </authorList>
    </citation>
    <scope>NUCLEOTIDE SEQUENCE [LARGE SCALE GENOMIC DNA]</scope>
    <source>
        <strain evidence="3 4">RP1T</strain>
    </source>
</reference>
<keyword evidence="1 2" id="KW-0963">Cytoplasm</keyword>
<evidence type="ECO:0000313" key="3">
    <source>
        <dbReference type="EMBL" id="AQP44113.1"/>
    </source>
</evidence>
<keyword evidence="4" id="KW-1185">Reference proteome</keyword>
<evidence type="ECO:0000313" key="4">
    <source>
        <dbReference type="Proteomes" id="UP000188324"/>
    </source>
</evidence>
<dbReference type="RefSeq" id="WP_077340944.1">
    <property type="nucleotide sequence ID" value="NZ_CP019605.1"/>
</dbReference>
<proteinExistence type="inferred from homology"/>
<dbReference type="InterPro" id="IPR038136">
    <property type="entry name" value="CofD-like_dom_sf"/>
</dbReference>
<accession>A0A1Q2CDB2</accession>
<dbReference type="InterPro" id="IPR010119">
    <property type="entry name" value="Gluconeogen_factor"/>
</dbReference>
<evidence type="ECO:0000256" key="2">
    <source>
        <dbReference type="HAMAP-Rule" id="MF_00973"/>
    </source>
</evidence>
<dbReference type="EMBL" id="CP019605">
    <property type="protein sequence ID" value="AQP44113.1"/>
    <property type="molecule type" value="Genomic_DNA"/>
</dbReference>
<dbReference type="SUPFAM" id="SSF142338">
    <property type="entry name" value="CofD-like"/>
    <property type="match status" value="1"/>
</dbReference>
<dbReference type="InterPro" id="IPR002882">
    <property type="entry name" value="CofD"/>
</dbReference>
<dbReference type="PANTHER" id="PTHR30135:SF3">
    <property type="entry name" value="GLUCONEOGENESIS FACTOR-RELATED"/>
    <property type="match status" value="1"/>
</dbReference>
<name>A0A1Q2CDB2_9ACTN</name>
<dbReference type="Pfam" id="PF01933">
    <property type="entry name" value="CofD"/>
    <property type="match status" value="1"/>
</dbReference>
<evidence type="ECO:0000256" key="1">
    <source>
        <dbReference type="ARBA" id="ARBA00022490"/>
    </source>
</evidence>
<dbReference type="GO" id="GO:0008360">
    <property type="term" value="P:regulation of cell shape"/>
    <property type="evidence" value="ECO:0007669"/>
    <property type="project" value="UniProtKB-UniRule"/>
</dbReference>
<dbReference type="OrthoDB" id="9783842at2"/>
<dbReference type="AlphaFoldDB" id="A0A1Q2CDB2"/>
<dbReference type="HAMAP" id="MF_00973">
    <property type="entry name" value="Gluconeogen_factor"/>
    <property type="match status" value="1"/>
</dbReference>
<protein>
    <recommendedName>
        <fullName evidence="2">Putative gluconeogenesis factor</fullName>
    </recommendedName>
</protein>
<comment type="subcellular location">
    <subcellularLocation>
        <location evidence="2">Cytoplasm</location>
    </subcellularLocation>
</comment>
<dbReference type="KEGG" id="tfl:RPIT_04200"/>
<comment type="similarity">
    <text evidence="2">Belongs to the gluconeogenesis factor family.</text>
</comment>